<keyword evidence="3" id="KW-1185">Reference proteome</keyword>
<dbReference type="AlphaFoldDB" id="A0ABD3DHS4"/>
<dbReference type="EMBL" id="JAVIJP010000016">
    <property type="protein sequence ID" value="KAL3641871.1"/>
    <property type="molecule type" value="Genomic_DNA"/>
</dbReference>
<proteinExistence type="predicted"/>
<comment type="caution">
    <text evidence="2">The sequence shown here is derived from an EMBL/GenBank/DDBJ whole genome shotgun (WGS) entry which is preliminary data.</text>
</comment>
<name>A0ABD3DHS4_9LAMI</name>
<evidence type="ECO:0000313" key="2">
    <source>
        <dbReference type="EMBL" id="KAL3641871.1"/>
    </source>
</evidence>
<protein>
    <submittedName>
        <fullName evidence="2">Uncharacterized protein</fullName>
    </submittedName>
</protein>
<sequence length="82" mass="9281">MASDGMWSSGERVHENRSVQRLGKKSQKKDLLIVPTNLDYISNNRNIDTSVLIDVNRDWDGDFLSTTGVCTSSIYISSRFLK</sequence>
<organism evidence="2 3">
    <name type="scientific">Castilleja foliolosa</name>
    <dbReference type="NCBI Taxonomy" id="1961234"/>
    <lineage>
        <taxon>Eukaryota</taxon>
        <taxon>Viridiplantae</taxon>
        <taxon>Streptophyta</taxon>
        <taxon>Embryophyta</taxon>
        <taxon>Tracheophyta</taxon>
        <taxon>Spermatophyta</taxon>
        <taxon>Magnoliopsida</taxon>
        <taxon>eudicotyledons</taxon>
        <taxon>Gunneridae</taxon>
        <taxon>Pentapetalae</taxon>
        <taxon>asterids</taxon>
        <taxon>lamiids</taxon>
        <taxon>Lamiales</taxon>
        <taxon>Orobanchaceae</taxon>
        <taxon>Pedicularideae</taxon>
        <taxon>Castillejinae</taxon>
        <taxon>Castilleja</taxon>
    </lineage>
</organism>
<dbReference type="Proteomes" id="UP001632038">
    <property type="component" value="Unassembled WGS sequence"/>
</dbReference>
<evidence type="ECO:0000313" key="3">
    <source>
        <dbReference type="Proteomes" id="UP001632038"/>
    </source>
</evidence>
<accession>A0ABD3DHS4</accession>
<evidence type="ECO:0000256" key="1">
    <source>
        <dbReference type="SAM" id="MobiDB-lite"/>
    </source>
</evidence>
<reference evidence="3" key="1">
    <citation type="journal article" date="2024" name="IScience">
        <title>Strigolactones Initiate the Formation of Haustorium-like Structures in Castilleja.</title>
        <authorList>
            <person name="Buerger M."/>
            <person name="Peterson D."/>
            <person name="Chory J."/>
        </authorList>
    </citation>
    <scope>NUCLEOTIDE SEQUENCE [LARGE SCALE GENOMIC DNA]</scope>
</reference>
<feature type="region of interest" description="Disordered" evidence="1">
    <location>
        <begin position="1"/>
        <end position="26"/>
    </location>
</feature>
<gene>
    <name evidence="2" type="ORF">CASFOL_012686</name>
</gene>